<accession>A0A5N5HZF8</accession>
<reference evidence="2 3" key="1">
    <citation type="submission" date="2019-09" db="EMBL/GenBank/DDBJ databases">
        <authorList>
            <person name="Ou C."/>
        </authorList>
    </citation>
    <scope>NUCLEOTIDE SEQUENCE [LARGE SCALE GENOMIC DNA]</scope>
    <source>
        <strain evidence="2">S2</strain>
        <tissue evidence="2">Leaf</tissue>
    </source>
</reference>
<keyword evidence="2" id="KW-0418">Kinase</keyword>
<dbReference type="GO" id="GO:0016301">
    <property type="term" value="F:kinase activity"/>
    <property type="evidence" value="ECO:0007669"/>
    <property type="project" value="UniProtKB-KW"/>
</dbReference>
<keyword evidence="3" id="KW-1185">Reference proteome</keyword>
<proteinExistence type="predicted"/>
<sequence>MDPTYTVGPGPTFPQNNQCNQSGKRTRHFLRVLLYSPNLAPMRLLRKLNQGMHFIFSKVKRHMA</sequence>
<comment type="caution">
    <text evidence="2">The sequence shown here is derived from an EMBL/GenBank/DDBJ whole genome shotgun (WGS) entry which is preliminary data.</text>
</comment>
<evidence type="ECO:0000256" key="1">
    <source>
        <dbReference type="SAM" id="MobiDB-lite"/>
    </source>
</evidence>
<dbReference type="AlphaFoldDB" id="A0A5N5HZF8"/>
<dbReference type="Proteomes" id="UP000327157">
    <property type="component" value="Chromosome 12"/>
</dbReference>
<feature type="region of interest" description="Disordered" evidence="1">
    <location>
        <begin position="1"/>
        <end position="22"/>
    </location>
</feature>
<feature type="compositionally biased region" description="Polar residues" evidence="1">
    <location>
        <begin position="13"/>
        <end position="22"/>
    </location>
</feature>
<reference evidence="2 3" key="3">
    <citation type="submission" date="2019-11" db="EMBL/GenBank/DDBJ databases">
        <title>A de novo genome assembly of a pear dwarfing rootstock.</title>
        <authorList>
            <person name="Wang F."/>
            <person name="Wang J."/>
            <person name="Li S."/>
            <person name="Zhang Y."/>
            <person name="Fang M."/>
            <person name="Ma L."/>
            <person name="Zhao Y."/>
            <person name="Jiang S."/>
        </authorList>
    </citation>
    <scope>NUCLEOTIDE SEQUENCE [LARGE SCALE GENOMIC DNA]</scope>
    <source>
        <strain evidence="2">S2</strain>
        <tissue evidence="2">Leaf</tissue>
    </source>
</reference>
<reference evidence="3" key="2">
    <citation type="submission" date="2019-10" db="EMBL/GenBank/DDBJ databases">
        <title>A de novo genome assembly of a pear dwarfing rootstock.</title>
        <authorList>
            <person name="Wang F."/>
            <person name="Wang J."/>
            <person name="Li S."/>
            <person name="Zhang Y."/>
            <person name="Fang M."/>
            <person name="Ma L."/>
            <person name="Zhao Y."/>
            <person name="Jiang S."/>
        </authorList>
    </citation>
    <scope>NUCLEOTIDE SEQUENCE [LARGE SCALE GENOMIC DNA]</scope>
</reference>
<gene>
    <name evidence="2" type="ORF">D8674_009090</name>
</gene>
<evidence type="ECO:0000313" key="2">
    <source>
        <dbReference type="EMBL" id="KAB2631571.1"/>
    </source>
</evidence>
<name>A0A5N5HZF8_9ROSA</name>
<protein>
    <submittedName>
        <fullName evidence="2">Serine/threonine-protein kinase D6PKL1-like</fullName>
    </submittedName>
</protein>
<keyword evidence="2" id="KW-0808">Transferase</keyword>
<dbReference type="EMBL" id="SMOL01000143">
    <property type="protein sequence ID" value="KAB2631571.1"/>
    <property type="molecule type" value="Genomic_DNA"/>
</dbReference>
<organism evidence="2 3">
    <name type="scientific">Pyrus ussuriensis x Pyrus communis</name>
    <dbReference type="NCBI Taxonomy" id="2448454"/>
    <lineage>
        <taxon>Eukaryota</taxon>
        <taxon>Viridiplantae</taxon>
        <taxon>Streptophyta</taxon>
        <taxon>Embryophyta</taxon>
        <taxon>Tracheophyta</taxon>
        <taxon>Spermatophyta</taxon>
        <taxon>Magnoliopsida</taxon>
        <taxon>eudicotyledons</taxon>
        <taxon>Gunneridae</taxon>
        <taxon>Pentapetalae</taxon>
        <taxon>rosids</taxon>
        <taxon>fabids</taxon>
        <taxon>Rosales</taxon>
        <taxon>Rosaceae</taxon>
        <taxon>Amygdaloideae</taxon>
        <taxon>Maleae</taxon>
        <taxon>Pyrus</taxon>
    </lineage>
</organism>
<evidence type="ECO:0000313" key="3">
    <source>
        <dbReference type="Proteomes" id="UP000327157"/>
    </source>
</evidence>